<evidence type="ECO:0000256" key="1">
    <source>
        <dbReference type="ARBA" id="ARBA00023157"/>
    </source>
</evidence>
<gene>
    <name evidence="3" type="ORF">E4663_00925</name>
</gene>
<name>A0A4Z0H2G6_9BACI</name>
<accession>A0A4Z0H2G6</accession>
<protein>
    <submittedName>
        <fullName evidence="3">Redoxin domain-containing protein</fullName>
    </submittedName>
</protein>
<feature type="domain" description="Alkyl hydroperoxide reductase subunit C/ Thiol specific antioxidant" evidence="2">
    <location>
        <begin position="2"/>
        <end position="47"/>
    </location>
</feature>
<proteinExistence type="predicted"/>
<dbReference type="AlphaFoldDB" id="A0A4Z0H2G6"/>
<dbReference type="InterPro" id="IPR036249">
    <property type="entry name" value="Thioredoxin-like_sf"/>
</dbReference>
<dbReference type="Gene3D" id="3.40.30.10">
    <property type="entry name" value="Glutaredoxin"/>
    <property type="match status" value="1"/>
</dbReference>
<evidence type="ECO:0000313" key="4">
    <source>
        <dbReference type="Proteomes" id="UP000297982"/>
    </source>
</evidence>
<dbReference type="STRING" id="192814.GCA_900166575_00463"/>
<dbReference type="GO" id="GO:0016491">
    <property type="term" value="F:oxidoreductase activity"/>
    <property type="evidence" value="ECO:0007669"/>
    <property type="project" value="InterPro"/>
</dbReference>
<dbReference type="InterPro" id="IPR000866">
    <property type="entry name" value="AhpC/TSA"/>
</dbReference>
<keyword evidence="4" id="KW-1185">Reference proteome</keyword>
<dbReference type="Pfam" id="PF00578">
    <property type="entry name" value="AhpC-TSA"/>
    <property type="match status" value="1"/>
</dbReference>
<dbReference type="Proteomes" id="UP000297982">
    <property type="component" value="Unassembled WGS sequence"/>
</dbReference>
<dbReference type="SUPFAM" id="SSF52833">
    <property type="entry name" value="Thioredoxin-like"/>
    <property type="match status" value="1"/>
</dbReference>
<dbReference type="GO" id="GO:0016209">
    <property type="term" value="F:antioxidant activity"/>
    <property type="evidence" value="ECO:0007669"/>
    <property type="project" value="InterPro"/>
</dbReference>
<sequence>MNIKLIAISPQTPDQSLTTSEKNKLSYQVVSDSTQEVIKKYNLLFEMSVRMSIICTGRNREKCSCI</sequence>
<reference evidence="3 4" key="1">
    <citation type="journal article" date="2003" name="Int. J. Syst. Evol. Microbiol.">
        <title>Halobacillus salinus sp. nov., isolated from a salt lake on the coast of the East Sea in Korea.</title>
        <authorList>
            <person name="Yoon J.H."/>
            <person name="Kang K.H."/>
            <person name="Park Y.H."/>
        </authorList>
    </citation>
    <scope>NUCLEOTIDE SEQUENCE [LARGE SCALE GENOMIC DNA]</scope>
    <source>
        <strain evidence="3 4">HSL-3</strain>
    </source>
</reference>
<dbReference type="EMBL" id="SRJC01000001">
    <property type="protein sequence ID" value="TGB03601.1"/>
    <property type="molecule type" value="Genomic_DNA"/>
</dbReference>
<keyword evidence="1" id="KW-1015">Disulfide bond</keyword>
<comment type="caution">
    <text evidence="3">The sequence shown here is derived from an EMBL/GenBank/DDBJ whole genome shotgun (WGS) entry which is preliminary data.</text>
</comment>
<organism evidence="3 4">
    <name type="scientific">Halobacillus salinus</name>
    <dbReference type="NCBI Taxonomy" id="192814"/>
    <lineage>
        <taxon>Bacteria</taxon>
        <taxon>Bacillati</taxon>
        <taxon>Bacillota</taxon>
        <taxon>Bacilli</taxon>
        <taxon>Bacillales</taxon>
        <taxon>Bacillaceae</taxon>
        <taxon>Halobacillus</taxon>
    </lineage>
</organism>
<evidence type="ECO:0000313" key="3">
    <source>
        <dbReference type="EMBL" id="TGB03601.1"/>
    </source>
</evidence>
<evidence type="ECO:0000259" key="2">
    <source>
        <dbReference type="Pfam" id="PF00578"/>
    </source>
</evidence>